<gene>
    <name evidence="2" type="ORF">RchiOBHm_Chr4g0431021</name>
</gene>
<dbReference type="Proteomes" id="UP000238479">
    <property type="component" value="Chromosome 4"/>
</dbReference>
<dbReference type="Gramene" id="PRQ39973">
    <property type="protein sequence ID" value="PRQ39973"/>
    <property type="gene ID" value="RchiOBHm_Chr4g0431021"/>
</dbReference>
<dbReference type="GO" id="GO:0005506">
    <property type="term" value="F:iron ion binding"/>
    <property type="evidence" value="ECO:0007669"/>
    <property type="project" value="InterPro"/>
</dbReference>
<evidence type="ECO:0000256" key="1">
    <source>
        <dbReference type="SAM" id="Phobius"/>
    </source>
</evidence>
<keyword evidence="3" id="KW-1185">Reference proteome</keyword>
<evidence type="ECO:0000313" key="2">
    <source>
        <dbReference type="EMBL" id="PRQ39973.1"/>
    </source>
</evidence>
<comment type="caution">
    <text evidence="2">The sequence shown here is derived from an EMBL/GenBank/DDBJ whole genome shotgun (WGS) entry which is preliminary data.</text>
</comment>
<dbReference type="PANTHER" id="PTHR24299:SF59">
    <property type="entry name" value="CYTOCHROME P450 SUPERFAMILY PROTEIN"/>
    <property type="match status" value="1"/>
</dbReference>
<keyword evidence="1" id="KW-0812">Transmembrane</keyword>
<protein>
    <submittedName>
        <fullName evidence="2">Putative geraniol 8-hydroxylase</fullName>
        <ecNumber evidence="2">1.14.14.83</ecNumber>
    </submittedName>
</protein>
<evidence type="ECO:0000313" key="3">
    <source>
        <dbReference type="Proteomes" id="UP000238479"/>
    </source>
</evidence>
<reference evidence="2 3" key="1">
    <citation type="journal article" date="2018" name="Nat. Genet.">
        <title>The Rosa genome provides new insights in the design of modern roses.</title>
        <authorList>
            <person name="Bendahmane M."/>
        </authorList>
    </citation>
    <scope>NUCLEOTIDE SEQUENCE [LARGE SCALE GENOMIC DNA]</scope>
    <source>
        <strain evidence="3">cv. Old Blush</strain>
    </source>
</reference>
<keyword evidence="1" id="KW-0472">Membrane</keyword>
<dbReference type="SUPFAM" id="SSF48264">
    <property type="entry name" value="Cytochrome P450"/>
    <property type="match status" value="1"/>
</dbReference>
<accession>A0A2P6R0L5</accession>
<dbReference type="GO" id="GO:0020037">
    <property type="term" value="F:heme binding"/>
    <property type="evidence" value="ECO:0007669"/>
    <property type="project" value="InterPro"/>
</dbReference>
<dbReference type="EC" id="1.14.14.83" evidence="2"/>
<dbReference type="EMBL" id="PDCK01000042">
    <property type="protein sequence ID" value="PRQ39973.1"/>
    <property type="molecule type" value="Genomic_DNA"/>
</dbReference>
<dbReference type="PANTHER" id="PTHR24299">
    <property type="entry name" value="CYTOCHROME P450 FAMILY 1"/>
    <property type="match status" value="1"/>
</dbReference>
<dbReference type="InterPro" id="IPR036396">
    <property type="entry name" value="Cyt_P450_sf"/>
</dbReference>
<dbReference type="Gene3D" id="1.10.630.10">
    <property type="entry name" value="Cytochrome P450"/>
    <property type="match status" value="1"/>
</dbReference>
<organism evidence="2 3">
    <name type="scientific">Rosa chinensis</name>
    <name type="common">China rose</name>
    <dbReference type="NCBI Taxonomy" id="74649"/>
    <lineage>
        <taxon>Eukaryota</taxon>
        <taxon>Viridiplantae</taxon>
        <taxon>Streptophyta</taxon>
        <taxon>Embryophyta</taxon>
        <taxon>Tracheophyta</taxon>
        <taxon>Spermatophyta</taxon>
        <taxon>Magnoliopsida</taxon>
        <taxon>eudicotyledons</taxon>
        <taxon>Gunneridae</taxon>
        <taxon>Pentapetalae</taxon>
        <taxon>rosids</taxon>
        <taxon>fabids</taxon>
        <taxon>Rosales</taxon>
        <taxon>Rosaceae</taxon>
        <taxon>Rosoideae</taxon>
        <taxon>Rosoideae incertae sedis</taxon>
        <taxon>Rosa</taxon>
    </lineage>
</organism>
<proteinExistence type="predicted"/>
<keyword evidence="2" id="KW-0560">Oxidoreductase</keyword>
<keyword evidence="1" id="KW-1133">Transmembrane helix</keyword>
<dbReference type="GO" id="GO:0102811">
    <property type="term" value="F:geraniol 10-hydroxylase activity"/>
    <property type="evidence" value="ECO:0007669"/>
    <property type="project" value="UniProtKB-EC"/>
</dbReference>
<feature type="transmembrane region" description="Helical" evidence="1">
    <location>
        <begin position="12"/>
        <end position="27"/>
    </location>
</feature>
<sequence length="85" mass="9604">MKGYGSLELYNMSSFAWITIQALYFLARRSKAIPRTRLPRPKPLPLIGNLFEIGDKPHLSLTKLSQRYGPIMSLQLGQLTTIVVS</sequence>
<dbReference type="AlphaFoldDB" id="A0A2P6R0L5"/>
<name>A0A2P6R0L5_ROSCH</name>
<dbReference type="Pfam" id="PF00067">
    <property type="entry name" value="p450"/>
    <property type="match status" value="1"/>
</dbReference>
<dbReference type="InterPro" id="IPR001128">
    <property type="entry name" value="Cyt_P450"/>
</dbReference>